<dbReference type="RefSeq" id="WP_316413745.1">
    <property type="nucleotide sequence ID" value="NZ_AP027080.1"/>
</dbReference>
<dbReference type="Proteomes" id="UP001238179">
    <property type="component" value="Chromosome"/>
</dbReference>
<evidence type="ECO:0000256" key="2">
    <source>
        <dbReference type="ARBA" id="ARBA00012438"/>
    </source>
</evidence>
<feature type="domain" description="Response regulatory" evidence="8">
    <location>
        <begin position="649"/>
        <end position="766"/>
    </location>
</feature>
<dbReference type="Pfam" id="PF13426">
    <property type="entry name" value="PAS_9"/>
    <property type="match status" value="1"/>
</dbReference>
<gene>
    <name evidence="11" type="ORF">METEAL_00220</name>
</gene>
<dbReference type="PROSITE" id="PS50112">
    <property type="entry name" value="PAS"/>
    <property type="match status" value="2"/>
</dbReference>
<keyword evidence="12" id="KW-1185">Reference proteome</keyword>
<dbReference type="PANTHER" id="PTHR43304">
    <property type="entry name" value="PHYTOCHROME-LIKE PROTEIN CPH1"/>
    <property type="match status" value="1"/>
</dbReference>
<dbReference type="SMART" id="SM00086">
    <property type="entry name" value="PAC"/>
    <property type="match status" value="3"/>
</dbReference>
<dbReference type="InterPro" id="IPR011006">
    <property type="entry name" value="CheY-like_superfamily"/>
</dbReference>
<dbReference type="InterPro" id="IPR013656">
    <property type="entry name" value="PAS_4"/>
</dbReference>
<feature type="domain" description="PAS" evidence="9">
    <location>
        <begin position="276"/>
        <end position="352"/>
    </location>
</feature>
<accession>A0AA48H2R4</accession>
<dbReference type="Pfam" id="PF02518">
    <property type="entry name" value="HATPase_c"/>
    <property type="match status" value="1"/>
</dbReference>
<dbReference type="Pfam" id="PF08448">
    <property type="entry name" value="PAS_4"/>
    <property type="match status" value="1"/>
</dbReference>
<dbReference type="PROSITE" id="PS50109">
    <property type="entry name" value="HIS_KIN"/>
    <property type="match status" value="1"/>
</dbReference>
<dbReference type="AlphaFoldDB" id="A0AA48H2R4"/>
<dbReference type="SMART" id="SM00448">
    <property type="entry name" value="REC"/>
    <property type="match status" value="1"/>
</dbReference>
<evidence type="ECO:0000256" key="5">
    <source>
        <dbReference type="ARBA" id="ARBA00022777"/>
    </source>
</evidence>
<name>A0AA48H2R4_9BACT</name>
<dbReference type="InterPro" id="IPR005467">
    <property type="entry name" value="His_kinase_dom"/>
</dbReference>
<comment type="catalytic activity">
    <reaction evidence="1">
        <text>ATP + protein L-histidine = ADP + protein N-phospho-L-histidine.</text>
        <dbReference type="EC" id="2.7.13.3"/>
    </reaction>
</comment>
<dbReference type="PRINTS" id="PR00344">
    <property type="entry name" value="BCTRLSENSOR"/>
</dbReference>
<dbReference type="SMART" id="SM00091">
    <property type="entry name" value="PAS"/>
    <property type="match status" value="3"/>
</dbReference>
<dbReference type="EC" id="2.7.13.3" evidence="2"/>
<keyword evidence="5" id="KW-0418">Kinase</keyword>
<evidence type="ECO:0000256" key="1">
    <source>
        <dbReference type="ARBA" id="ARBA00000085"/>
    </source>
</evidence>
<dbReference type="InterPro" id="IPR001789">
    <property type="entry name" value="Sig_transdc_resp-reg_receiver"/>
</dbReference>
<keyword evidence="3 6" id="KW-0597">Phosphoprotein</keyword>
<dbReference type="InterPro" id="IPR036890">
    <property type="entry name" value="HATPase_C_sf"/>
</dbReference>
<evidence type="ECO:0000259" key="10">
    <source>
        <dbReference type="PROSITE" id="PS50113"/>
    </source>
</evidence>
<dbReference type="InterPro" id="IPR003594">
    <property type="entry name" value="HATPase_dom"/>
</dbReference>
<keyword evidence="4" id="KW-0808">Transferase</keyword>
<evidence type="ECO:0000259" key="7">
    <source>
        <dbReference type="PROSITE" id="PS50109"/>
    </source>
</evidence>
<organism evidence="11 12">
    <name type="scientific">Mesoterricola silvestris</name>
    <dbReference type="NCBI Taxonomy" id="2927979"/>
    <lineage>
        <taxon>Bacteria</taxon>
        <taxon>Pseudomonadati</taxon>
        <taxon>Acidobacteriota</taxon>
        <taxon>Holophagae</taxon>
        <taxon>Holophagales</taxon>
        <taxon>Holophagaceae</taxon>
        <taxon>Mesoterricola</taxon>
    </lineage>
</organism>
<dbReference type="InterPro" id="IPR052162">
    <property type="entry name" value="Sensor_kinase/Photoreceptor"/>
</dbReference>
<dbReference type="EMBL" id="AP027080">
    <property type="protein sequence ID" value="BDU70848.1"/>
    <property type="molecule type" value="Genomic_DNA"/>
</dbReference>
<dbReference type="InterPro" id="IPR035965">
    <property type="entry name" value="PAS-like_dom_sf"/>
</dbReference>
<evidence type="ECO:0000313" key="11">
    <source>
        <dbReference type="EMBL" id="BDU70848.1"/>
    </source>
</evidence>
<dbReference type="Gene3D" id="3.40.50.2300">
    <property type="match status" value="1"/>
</dbReference>
<dbReference type="GO" id="GO:0000160">
    <property type="term" value="P:phosphorelay signal transduction system"/>
    <property type="evidence" value="ECO:0007669"/>
    <property type="project" value="InterPro"/>
</dbReference>
<dbReference type="PROSITE" id="PS50113">
    <property type="entry name" value="PAC"/>
    <property type="match status" value="1"/>
</dbReference>
<dbReference type="InterPro" id="IPR000014">
    <property type="entry name" value="PAS"/>
</dbReference>
<protein>
    <recommendedName>
        <fullName evidence="2">histidine kinase</fullName>
        <ecNumber evidence="2">2.7.13.3</ecNumber>
    </recommendedName>
</protein>
<dbReference type="GO" id="GO:0004673">
    <property type="term" value="F:protein histidine kinase activity"/>
    <property type="evidence" value="ECO:0007669"/>
    <property type="project" value="UniProtKB-EC"/>
</dbReference>
<reference evidence="12" key="1">
    <citation type="journal article" date="2023" name="Int. J. Syst. Evol. Microbiol.">
        <title>Mesoterricola silvestris gen. nov., sp. nov., Mesoterricola sediminis sp. nov., Geothrix oryzae sp. nov., Geothrix edaphica sp. nov., Geothrix rubra sp. nov., and Geothrix limicola sp. nov., six novel members of Acidobacteriota isolated from soils.</title>
        <authorList>
            <person name="Itoh H."/>
            <person name="Sugisawa Y."/>
            <person name="Mise K."/>
            <person name="Xu Z."/>
            <person name="Kuniyasu M."/>
            <person name="Ushijima N."/>
            <person name="Kawano K."/>
            <person name="Kobayashi E."/>
            <person name="Shiratori Y."/>
            <person name="Masuda Y."/>
            <person name="Senoo K."/>
        </authorList>
    </citation>
    <scope>NUCLEOTIDE SEQUENCE [LARGE SCALE GENOMIC DNA]</scope>
    <source>
        <strain evidence="12">W79</strain>
    </source>
</reference>
<feature type="domain" description="PAS" evidence="9">
    <location>
        <begin position="17"/>
        <end position="83"/>
    </location>
</feature>
<dbReference type="SMART" id="SM00387">
    <property type="entry name" value="HATPase_c"/>
    <property type="match status" value="1"/>
</dbReference>
<evidence type="ECO:0000256" key="4">
    <source>
        <dbReference type="ARBA" id="ARBA00022679"/>
    </source>
</evidence>
<dbReference type="KEGG" id="msil:METEAL_00220"/>
<dbReference type="InterPro" id="IPR004358">
    <property type="entry name" value="Sig_transdc_His_kin-like_C"/>
</dbReference>
<feature type="domain" description="PAC" evidence="10">
    <location>
        <begin position="349"/>
        <end position="401"/>
    </location>
</feature>
<dbReference type="SUPFAM" id="SSF52172">
    <property type="entry name" value="CheY-like"/>
    <property type="match status" value="1"/>
</dbReference>
<proteinExistence type="predicted"/>
<dbReference type="Pfam" id="PF08447">
    <property type="entry name" value="PAS_3"/>
    <property type="match status" value="1"/>
</dbReference>
<dbReference type="Gene3D" id="3.30.450.20">
    <property type="entry name" value="PAS domain"/>
    <property type="match status" value="3"/>
</dbReference>
<feature type="domain" description="Histidine kinase" evidence="7">
    <location>
        <begin position="414"/>
        <end position="634"/>
    </location>
</feature>
<evidence type="ECO:0000313" key="12">
    <source>
        <dbReference type="Proteomes" id="UP001238179"/>
    </source>
</evidence>
<evidence type="ECO:0000256" key="6">
    <source>
        <dbReference type="PROSITE-ProRule" id="PRU00169"/>
    </source>
</evidence>
<dbReference type="PANTHER" id="PTHR43304:SF1">
    <property type="entry name" value="PAC DOMAIN-CONTAINING PROTEIN"/>
    <property type="match status" value="1"/>
</dbReference>
<evidence type="ECO:0000259" key="9">
    <source>
        <dbReference type="PROSITE" id="PS50112"/>
    </source>
</evidence>
<evidence type="ECO:0000259" key="8">
    <source>
        <dbReference type="PROSITE" id="PS50110"/>
    </source>
</evidence>
<dbReference type="CDD" id="cd00130">
    <property type="entry name" value="PAS"/>
    <property type="match status" value="3"/>
</dbReference>
<dbReference type="SUPFAM" id="SSF55874">
    <property type="entry name" value="ATPase domain of HSP90 chaperone/DNA topoisomerase II/histidine kinase"/>
    <property type="match status" value="1"/>
</dbReference>
<dbReference type="Gene3D" id="1.10.287.130">
    <property type="match status" value="1"/>
</dbReference>
<dbReference type="Pfam" id="PF00072">
    <property type="entry name" value="Response_reg"/>
    <property type="match status" value="1"/>
</dbReference>
<dbReference type="NCBIfam" id="TIGR00229">
    <property type="entry name" value="sensory_box"/>
    <property type="match status" value="3"/>
</dbReference>
<dbReference type="InterPro" id="IPR013655">
    <property type="entry name" value="PAS_fold_3"/>
</dbReference>
<dbReference type="InterPro" id="IPR001610">
    <property type="entry name" value="PAC"/>
</dbReference>
<feature type="modified residue" description="4-aspartylphosphate" evidence="6">
    <location>
        <position position="701"/>
    </location>
</feature>
<dbReference type="SUPFAM" id="SSF55785">
    <property type="entry name" value="PYP-like sensor domain (PAS domain)"/>
    <property type="match status" value="3"/>
</dbReference>
<dbReference type="Gene3D" id="3.30.565.10">
    <property type="entry name" value="Histidine kinase-like ATPase, C-terminal domain"/>
    <property type="match status" value="1"/>
</dbReference>
<dbReference type="PROSITE" id="PS50110">
    <property type="entry name" value="RESPONSE_REGULATORY"/>
    <property type="match status" value="1"/>
</dbReference>
<sequence>MTERKDAKPGSQVGGGLRDVMESLPNPVFYKDLAGVYVGCNRAMELFVGKGREEILGRTVRDLVPPEEARVLEARDEELLRTGGRQVFTADVRRQDGEVRHILFSKALWIGAEGEVAGSVCQCQDITDYQRLETAHRESEARLRALLDGLQEREAQFRALFLADNGIKLLLAPEGGWILDANPAAEAFLGYDLATLRTMNIAQLNGMAEPQLTEAMTRIVLVGGEKVQRTYRLASGETREVEVYAAPVEVKGKTYLWATLHDITEGVAAEAGLRTTEGRLASLAESVEAIVFRFGLDGACMYVNSHYGRITGLPEALVLNGKWAKVIHPEDRARILEGWKAARKLQQVHETEFRLLNAPGQELWVLGRTSPERDAGGKVVSFLTTCTDISRFRRAEEALRQASKQESLGLLAGSIANDFNNILQGVWTSLDLLESSAGDPARTAQALEWARGSLVKAKRITQFIQQYSGQGTSVPVPVDLGARVLEISADLATAGIRVEAAAAPGLPRVVLDPEQLAHGVKAMVVNAVEAMGDHPGTIRVLARRPGSFNAAQGVWILHPQPGEAVELVVENDGPAIPREELHRIFDPYFTTKEAGRGLGLSSVLGIARAHRAGLWVESTPGSGVRIRILWTVGGRVAVDLAPIQGGPGAILVVDDDPEVLRVVSRLLEEMTGRTVLVASGGEEAVEVFRGAGAGVSVVLMDANMPGMDGTTAFRMIRELRPDMPGLLFSGCDTEQGEELARTYGFSGFIKKPFDAEDLRRSFEALLPAGARGGGTASA</sequence>
<dbReference type="CDD" id="cd17546">
    <property type="entry name" value="REC_hyHK_CKI1_RcsC-like"/>
    <property type="match status" value="1"/>
</dbReference>
<evidence type="ECO:0000256" key="3">
    <source>
        <dbReference type="ARBA" id="ARBA00022553"/>
    </source>
</evidence>
<dbReference type="InterPro" id="IPR000700">
    <property type="entry name" value="PAS-assoc_C"/>
</dbReference>